<comment type="catalytic activity">
    <reaction evidence="1">
        <text>a beta-lactam + H2O = a substituted beta-amino acid</text>
        <dbReference type="Rhea" id="RHEA:20401"/>
        <dbReference type="ChEBI" id="CHEBI:15377"/>
        <dbReference type="ChEBI" id="CHEBI:35627"/>
        <dbReference type="ChEBI" id="CHEBI:140347"/>
        <dbReference type="EC" id="3.5.2.6"/>
    </reaction>
</comment>
<evidence type="ECO:0000259" key="8">
    <source>
        <dbReference type="Pfam" id="PF00905"/>
    </source>
</evidence>
<evidence type="ECO:0000313" key="9">
    <source>
        <dbReference type="EMBL" id="AEG01606.1"/>
    </source>
</evidence>
<dbReference type="Gene3D" id="3.40.710.10">
    <property type="entry name" value="DD-peptidase/beta-lactamase superfamily"/>
    <property type="match status" value="1"/>
</dbReference>
<dbReference type="NCBIfam" id="NF012161">
    <property type="entry name" value="bla_class_D_main"/>
    <property type="match status" value="1"/>
</dbReference>
<reference evidence="9 10" key="1">
    <citation type="journal article" date="2011" name="J. Bacteriol.">
        <title>Complete Genome Sequence of the Aerobic Marine Methanotroph Methylomonas methanica MC09.</title>
        <authorList>
            <person name="Boden R."/>
            <person name="Cunliffe M."/>
            <person name="Scanlan J."/>
            <person name="Moussard H."/>
            <person name="Kits K.D."/>
            <person name="Klotz M.G."/>
            <person name="Jetten M.S."/>
            <person name="Vuilleumier S."/>
            <person name="Han J."/>
            <person name="Peters L."/>
            <person name="Mikhailova N."/>
            <person name="Teshima H."/>
            <person name="Tapia R."/>
            <person name="Kyrpides N."/>
            <person name="Ivanova N."/>
            <person name="Pagani I."/>
            <person name="Cheng J.F."/>
            <person name="Goodwin L."/>
            <person name="Han C."/>
            <person name="Hauser L."/>
            <person name="Land M.L."/>
            <person name="Lapidus A."/>
            <person name="Lucas S."/>
            <person name="Pitluck S."/>
            <person name="Woyke T."/>
            <person name="Stein L."/>
            <person name="Murrell J.C."/>
        </authorList>
    </citation>
    <scope>NUCLEOTIDE SEQUENCE [LARGE SCALE GENOMIC DNA]</scope>
    <source>
        <strain evidence="9 10">MC09</strain>
    </source>
</reference>
<dbReference type="PANTHER" id="PTHR30627">
    <property type="entry name" value="PEPTIDOGLYCAN D,D-TRANSPEPTIDASE"/>
    <property type="match status" value="1"/>
</dbReference>
<dbReference type="GO" id="GO:0008658">
    <property type="term" value="F:penicillin binding"/>
    <property type="evidence" value="ECO:0007669"/>
    <property type="project" value="InterPro"/>
</dbReference>
<dbReference type="GO" id="GO:0008800">
    <property type="term" value="F:beta-lactamase activity"/>
    <property type="evidence" value="ECO:0007669"/>
    <property type="project" value="UniProtKB-EC"/>
</dbReference>
<dbReference type="GO" id="GO:0046677">
    <property type="term" value="P:response to antibiotic"/>
    <property type="evidence" value="ECO:0007669"/>
    <property type="project" value="UniProtKB-KW"/>
</dbReference>
<dbReference type="EMBL" id="CP002738">
    <property type="protein sequence ID" value="AEG01606.1"/>
    <property type="molecule type" value="Genomic_DNA"/>
</dbReference>
<reference evidence="10" key="3">
    <citation type="submission" date="2011-05" db="EMBL/GenBank/DDBJ databases">
        <title>Complete sequence of Methylomonas methanica MC09.</title>
        <authorList>
            <consortium name="US DOE Joint Genome Institute"/>
            <person name="Lucas S."/>
            <person name="Han J."/>
            <person name="Lapidus A."/>
            <person name="Cheng J.-F."/>
            <person name="Goodwin L."/>
            <person name="Pitluck S."/>
            <person name="Peters L."/>
            <person name="Mikhailova N."/>
            <person name="Teshima H."/>
            <person name="Han C."/>
            <person name="Tapia R."/>
            <person name="Land M."/>
            <person name="Hauser L."/>
            <person name="Kyrpides N."/>
            <person name="Ivanova N."/>
            <person name="Pagani I."/>
            <person name="Stein L."/>
            <person name="Woyke T."/>
        </authorList>
    </citation>
    <scope>NUCLEOTIDE SEQUENCE [LARGE SCALE GENOMIC DNA]</scope>
    <source>
        <strain evidence="10">MC09</strain>
    </source>
</reference>
<evidence type="ECO:0000256" key="2">
    <source>
        <dbReference type="ARBA" id="ARBA00007898"/>
    </source>
</evidence>
<evidence type="ECO:0000256" key="6">
    <source>
        <dbReference type="ARBA" id="ARBA00023251"/>
    </source>
</evidence>
<keyword evidence="6" id="KW-0046">Antibiotic resistance</keyword>
<dbReference type="GO" id="GO:0071555">
    <property type="term" value="P:cell wall organization"/>
    <property type="evidence" value="ECO:0007669"/>
    <property type="project" value="TreeGrafter"/>
</dbReference>
<dbReference type="eggNOG" id="COG2602">
    <property type="taxonomic scope" value="Bacteria"/>
</dbReference>
<dbReference type="EC" id="3.5.2.6" evidence="3"/>
<feature type="signal peptide" evidence="7">
    <location>
        <begin position="1"/>
        <end position="24"/>
    </location>
</feature>
<dbReference type="AlphaFoldDB" id="G0A4L5"/>
<keyword evidence="5" id="KW-0378">Hydrolase</keyword>
<gene>
    <name evidence="9" type="ordered locus">Metme_3233</name>
</gene>
<reference key="2">
    <citation type="submission" date="2011-05" db="EMBL/GenBank/DDBJ databases">
        <title>Complete genome sequence of the aerobic marine methanotroph Methylomonas methanica MC09.</title>
        <authorList>
            <person name="Boden R."/>
            <person name="Cunliffe M."/>
            <person name="Scanlan J."/>
            <person name="Moussard H."/>
            <person name="Kits K.D."/>
            <person name="Klotz M."/>
            <person name="Jetten M."/>
            <person name="Vuilleumier S."/>
            <person name="Han J."/>
            <person name="Peters L."/>
            <person name="Mikhailova N."/>
            <person name="Teshima H."/>
            <person name="Tapia R."/>
            <person name="Kyrpides N."/>
            <person name="Ivanova N."/>
            <person name="Pagani I."/>
            <person name="Cheng J.-F."/>
            <person name="Goodwin L."/>
            <person name="Han C."/>
            <person name="Hauser L."/>
            <person name="Land M."/>
            <person name="Lapidus A."/>
            <person name="Lucas S."/>
            <person name="Pitluck S."/>
            <person name="Woyke T."/>
            <person name="Stein L.Y."/>
            <person name="Murrell C."/>
        </authorList>
    </citation>
    <scope>NUCLEOTIDE SEQUENCE</scope>
    <source>
        <strain>MC09</strain>
    </source>
</reference>
<evidence type="ECO:0000256" key="3">
    <source>
        <dbReference type="ARBA" id="ARBA00012865"/>
    </source>
</evidence>
<dbReference type="Pfam" id="PF00905">
    <property type="entry name" value="Transpeptidase"/>
    <property type="match status" value="1"/>
</dbReference>
<dbReference type="KEGG" id="mmt:Metme_3233"/>
<dbReference type="SUPFAM" id="SSF56601">
    <property type="entry name" value="beta-lactamase/transpeptidase-like"/>
    <property type="match status" value="1"/>
</dbReference>
<dbReference type="InterPro" id="IPR050515">
    <property type="entry name" value="Beta-lactam/transpept"/>
</dbReference>
<dbReference type="InterPro" id="IPR012338">
    <property type="entry name" value="Beta-lactam/transpept-like"/>
</dbReference>
<dbReference type="STRING" id="857087.Metme_3233"/>
<comment type="similarity">
    <text evidence="2">Belongs to the class-D beta-lactamase family.</text>
</comment>
<dbReference type="HOGENOM" id="CLU_035412_3_2_6"/>
<dbReference type="PANTHER" id="PTHR30627:SF6">
    <property type="entry name" value="BETA-LACTAMASE YBXI-RELATED"/>
    <property type="match status" value="1"/>
</dbReference>
<dbReference type="GO" id="GO:0005886">
    <property type="term" value="C:plasma membrane"/>
    <property type="evidence" value="ECO:0007669"/>
    <property type="project" value="TreeGrafter"/>
</dbReference>
<evidence type="ECO:0000256" key="1">
    <source>
        <dbReference type="ARBA" id="ARBA00001526"/>
    </source>
</evidence>
<dbReference type="InterPro" id="IPR001460">
    <property type="entry name" value="PCN-bd_Tpept"/>
</dbReference>
<dbReference type="RefSeq" id="WP_013819833.1">
    <property type="nucleotide sequence ID" value="NC_015572.1"/>
</dbReference>
<evidence type="ECO:0000313" key="10">
    <source>
        <dbReference type="Proteomes" id="UP000008888"/>
    </source>
</evidence>
<name>G0A4L5_METMM</name>
<protein>
    <recommendedName>
        <fullName evidence="3">beta-lactamase</fullName>
        <ecNumber evidence="3">3.5.2.6</ecNumber>
    </recommendedName>
</protein>
<keyword evidence="10" id="KW-1185">Reference proteome</keyword>
<evidence type="ECO:0000256" key="5">
    <source>
        <dbReference type="ARBA" id="ARBA00022801"/>
    </source>
</evidence>
<evidence type="ECO:0000256" key="7">
    <source>
        <dbReference type="SAM" id="SignalP"/>
    </source>
</evidence>
<evidence type="ECO:0000256" key="4">
    <source>
        <dbReference type="ARBA" id="ARBA00022729"/>
    </source>
</evidence>
<feature type="chain" id="PRO_5003396440" description="beta-lactamase" evidence="7">
    <location>
        <begin position="25"/>
        <end position="267"/>
    </location>
</feature>
<sequence>MKRFSHLRVCLKFVVLIFVSLVVAETVADDQTIARLFVQRNVEGTLVLSSLRGGQTFVHNTFRAQQRFAAASTFKIFNTLISLEEQVISGKDAPLKWDGHIYDIPDWNRDQTLETAFKVSCVWCFQELARRIGSETYRNYIRSAKYGLLHEPFNQTEFWLDGDLEISAIEQVDFLKKVYTRSLPFSPATYETLRQIMRVEQTPAYSLWAKTGWATRINPQVGWYVGYVETLSDVWFFAANMVIHDQKDLPLRRQLTLDALKASGVIQ</sequence>
<organism evidence="9 10">
    <name type="scientific">Methylomonas methanica (strain DSM 25384 / MC09)</name>
    <dbReference type="NCBI Taxonomy" id="857087"/>
    <lineage>
        <taxon>Bacteria</taxon>
        <taxon>Pseudomonadati</taxon>
        <taxon>Pseudomonadota</taxon>
        <taxon>Gammaproteobacteria</taxon>
        <taxon>Methylococcales</taxon>
        <taxon>Methylococcaceae</taxon>
        <taxon>Methylomonas</taxon>
    </lineage>
</organism>
<keyword evidence="4 7" id="KW-0732">Signal</keyword>
<proteinExistence type="inferred from homology"/>
<dbReference type="OrthoDB" id="9762883at2"/>
<dbReference type="Proteomes" id="UP000008888">
    <property type="component" value="Chromosome"/>
</dbReference>
<feature type="domain" description="Penicillin-binding protein transpeptidase" evidence="8">
    <location>
        <begin position="64"/>
        <end position="243"/>
    </location>
</feature>
<accession>G0A4L5</accession>